<evidence type="ECO:0000256" key="2">
    <source>
        <dbReference type="ARBA" id="ARBA00022737"/>
    </source>
</evidence>
<dbReference type="PANTHER" id="PTHR11364:SF27">
    <property type="entry name" value="SULFURTRANSFERASE"/>
    <property type="match status" value="1"/>
</dbReference>
<dbReference type="SMART" id="SM00450">
    <property type="entry name" value="RHOD"/>
    <property type="match status" value="2"/>
</dbReference>
<comment type="caution">
    <text evidence="4">The sequence shown here is derived from an EMBL/GenBank/DDBJ whole genome shotgun (WGS) entry which is preliminary data.</text>
</comment>
<evidence type="ECO:0000259" key="3">
    <source>
        <dbReference type="PROSITE" id="PS50206"/>
    </source>
</evidence>
<dbReference type="GO" id="GO:0016740">
    <property type="term" value="F:transferase activity"/>
    <property type="evidence" value="ECO:0007669"/>
    <property type="project" value="UniProtKB-KW"/>
</dbReference>
<evidence type="ECO:0000313" key="5">
    <source>
        <dbReference type="Proteomes" id="UP001589605"/>
    </source>
</evidence>
<proteinExistence type="predicted"/>
<keyword evidence="1 4" id="KW-0808">Transferase</keyword>
<feature type="domain" description="Rhodanese" evidence="3">
    <location>
        <begin position="163"/>
        <end position="271"/>
    </location>
</feature>
<dbReference type="SUPFAM" id="SSF52821">
    <property type="entry name" value="Rhodanese/Cell cycle control phosphatase"/>
    <property type="match status" value="2"/>
</dbReference>
<dbReference type="Proteomes" id="UP001589605">
    <property type="component" value="Unassembled WGS sequence"/>
</dbReference>
<dbReference type="InterPro" id="IPR045078">
    <property type="entry name" value="TST/MPST-like"/>
</dbReference>
<dbReference type="EMBL" id="JBHMEZ010000012">
    <property type="protein sequence ID" value="MFB9053801.1"/>
    <property type="molecule type" value="Genomic_DNA"/>
</dbReference>
<dbReference type="Gene3D" id="3.40.250.10">
    <property type="entry name" value="Rhodanese-like domain"/>
    <property type="match status" value="2"/>
</dbReference>
<dbReference type="EC" id="2.8.1.-" evidence="4"/>
<dbReference type="InterPro" id="IPR001763">
    <property type="entry name" value="Rhodanese-like_dom"/>
</dbReference>
<dbReference type="RefSeq" id="WP_382383094.1">
    <property type="nucleotide sequence ID" value="NZ_JBHMEZ010000012.1"/>
</dbReference>
<accession>A0ABV5F2Y6</accession>
<protein>
    <submittedName>
        <fullName evidence="4">Sulfurtransferase</fullName>
        <ecNumber evidence="4">2.8.1.-</ecNumber>
    </submittedName>
</protein>
<gene>
    <name evidence="4" type="ORF">ACFFVB_12010</name>
</gene>
<name>A0ABV5F2Y6_9FLAO</name>
<dbReference type="PANTHER" id="PTHR11364">
    <property type="entry name" value="THIOSULFATE SULFERTANSFERASE"/>
    <property type="match status" value="1"/>
</dbReference>
<dbReference type="PROSITE" id="PS50206">
    <property type="entry name" value="RHODANESE_3"/>
    <property type="match status" value="2"/>
</dbReference>
<reference evidence="4 5" key="1">
    <citation type="submission" date="2024-09" db="EMBL/GenBank/DDBJ databases">
        <authorList>
            <person name="Sun Q."/>
            <person name="Mori K."/>
        </authorList>
    </citation>
    <scope>NUCLEOTIDE SEQUENCE [LARGE SCALE GENOMIC DNA]</scope>
    <source>
        <strain evidence="4 5">CECT 8286</strain>
    </source>
</reference>
<dbReference type="CDD" id="cd01448">
    <property type="entry name" value="TST_Repeat_1"/>
    <property type="match status" value="1"/>
</dbReference>
<organism evidence="4 5">
    <name type="scientific">Formosa undariae</name>
    <dbReference type="NCBI Taxonomy" id="1325436"/>
    <lineage>
        <taxon>Bacteria</taxon>
        <taxon>Pseudomonadati</taxon>
        <taxon>Bacteroidota</taxon>
        <taxon>Flavobacteriia</taxon>
        <taxon>Flavobacteriales</taxon>
        <taxon>Flavobacteriaceae</taxon>
        <taxon>Formosa</taxon>
    </lineage>
</organism>
<keyword evidence="2" id="KW-0677">Repeat</keyword>
<dbReference type="InterPro" id="IPR036873">
    <property type="entry name" value="Rhodanese-like_dom_sf"/>
</dbReference>
<feature type="domain" description="Rhodanese" evidence="3">
    <location>
        <begin position="16"/>
        <end position="132"/>
    </location>
</feature>
<evidence type="ECO:0000256" key="1">
    <source>
        <dbReference type="ARBA" id="ARBA00022679"/>
    </source>
</evidence>
<keyword evidence="5" id="KW-1185">Reference proteome</keyword>
<dbReference type="CDD" id="cd01449">
    <property type="entry name" value="TST_Repeat_2"/>
    <property type="match status" value="1"/>
</dbReference>
<sequence>MNPYIISAEWLNEKLNTENLIILDCTLQNQLLKQPLEIQNIQIKDARYFDLKFKFSDLSDPFPTAYPSPSQFEIEAQHLGINTNSTIVVYDANGIYSSPRVWWLFKSMGHQEVYVLDGGLPEWIRNDFPTEIKEATPYPKGNFQAKLNPEIVRKFDAVCDNLATQDELVIDVRSENRFNGLVKEPREGLRSGQIDHSINIPYTKVLNNGKFESEEHLKHLFKPLENEERPVIFSCGSGITACVMYLASEGILKNKKAVYDGSWTEWGDKVKA</sequence>
<dbReference type="Pfam" id="PF00581">
    <property type="entry name" value="Rhodanese"/>
    <property type="match status" value="2"/>
</dbReference>
<evidence type="ECO:0000313" key="4">
    <source>
        <dbReference type="EMBL" id="MFB9053801.1"/>
    </source>
</evidence>